<sequence>MSTLAADGIVHSAHRTPHSARFPRPPGDDEEEVLIGLLSGSSTAQAGAGRAHGMDAVEEESDDGMEGKKAVGPMSTRDKYAIALLIVLYLIQGIPIGLAFGSIPFLLKSKLSYSQLGTFSLATFPYSLKLLHAPIVDAIFHPKLGRRKSWIIPIQIIMGSLMIWMGNNASVLIETEHPPVNYLTAIFTLLIFFAATQDIAVDGWALTLLSQENLSYASTAQTAGLNSGYFLSFTVFLALNSADFANKYFRTVPSEVPFLSLAAYLRFWGLVSFAVSLWLFLFKREDPVKGDEDDLHLGRIYKSMWEVCKLKHVQLLCIVHLLAKIGFQTHEAATNLKLVEKGLNKEDLALVVLVDFPFQIIGGWLAARWSVGDKALRPWIWGFWGRLGFAVYYMLLLWLFPKPPTPASFFLLLIVSNVLSQFAATVQFVGMSAFHTQIADPMIGGTYMTLLNTISNLGGTWPRFFVLRGVDAFTVATCHVDSSLAKSSKLLAAGAECVSEAGKALCTERGGTCVIERDGYYIMSSICVGLAVILLVTFILPTAKMLQALPLQKWRLKSMPL</sequence>
<dbReference type="OrthoDB" id="6415790at2759"/>
<dbReference type="EMBL" id="KN822968">
    <property type="protein sequence ID" value="KIO30841.1"/>
    <property type="molecule type" value="Genomic_DNA"/>
</dbReference>
<feature type="region of interest" description="Disordered" evidence="5">
    <location>
        <begin position="44"/>
        <end position="70"/>
    </location>
</feature>
<keyword evidence="8" id="KW-1185">Reference proteome</keyword>
<evidence type="ECO:0000256" key="3">
    <source>
        <dbReference type="ARBA" id="ARBA00022989"/>
    </source>
</evidence>
<feature type="transmembrane region" description="Helical" evidence="6">
    <location>
        <begin position="150"/>
        <end position="167"/>
    </location>
</feature>
<dbReference type="Pfam" id="PF13000">
    <property type="entry name" value="Acatn"/>
    <property type="match status" value="3"/>
</dbReference>
<dbReference type="GO" id="GO:0035348">
    <property type="term" value="P:acetyl-CoA transmembrane transport"/>
    <property type="evidence" value="ECO:0007669"/>
    <property type="project" value="InterPro"/>
</dbReference>
<feature type="transmembrane region" description="Helical" evidence="6">
    <location>
        <begin position="179"/>
        <end position="201"/>
    </location>
</feature>
<proteinExistence type="predicted"/>
<dbReference type="STRING" id="1051891.A0A0C3QQN8"/>
<evidence type="ECO:0000256" key="4">
    <source>
        <dbReference type="ARBA" id="ARBA00023136"/>
    </source>
</evidence>
<dbReference type="Gene3D" id="1.20.1250.20">
    <property type="entry name" value="MFS general substrate transporter like domains"/>
    <property type="match status" value="1"/>
</dbReference>
<reference evidence="8" key="2">
    <citation type="submission" date="2015-01" db="EMBL/GenBank/DDBJ databases">
        <title>Evolutionary Origins and Diversification of the Mycorrhizal Mutualists.</title>
        <authorList>
            <consortium name="DOE Joint Genome Institute"/>
            <consortium name="Mycorrhizal Genomics Consortium"/>
            <person name="Kohler A."/>
            <person name="Kuo A."/>
            <person name="Nagy L.G."/>
            <person name="Floudas D."/>
            <person name="Copeland A."/>
            <person name="Barry K.W."/>
            <person name="Cichocki N."/>
            <person name="Veneault-Fourrey C."/>
            <person name="LaButti K."/>
            <person name="Lindquist E.A."/>
            <person name="Lipzen A."/>
            <person name="Lundell T."/>
            <person name="Morin E."/>
            <person name="Murat C."/>
            <person name="Riley R."/>
            <person name="Ohm R."/>
            <person name="Sun H."/>
            <person name="Tunlid A."/>
            <person name="Henrissat B."/>
            <person name="Grigoriev I.V."/>
            <person name="Hibbett D.S."/>
            <person name="Martin F."/>
        </authorList>
    </citation>
    <scope>NUCLEOTIDE SEQUENCE [LARGE SCALE GENOMIC DNA]</scope>
    <source>
        <strain evidence="8">MUT 4182</strain>
    </source>
</reference>
<dbReference type="AlphaFoldDB" id="A0A0C3QQN8"/>
<evidence type="ECO:0000256" key="6">
    <source>
        <dbReference type="SAM" id="Phobius"/>
    </source>
</evidence>
<feature type="transmembrane region" description="Helical" evidence="6">
    <location>
        <begin position="80"/>
        <end position="107"/>
    </location>
</feature>
<evidence type="ECO:0000256" key="5">
    <source>
        <dbReference type="SAM" id="MobiDB-lite"/>
    </source>
</evidence>
<dbReference type="Proteomes" id="UP000054248">
    <property type="component" value="Unassembled WGS sequence"/>
</dbReference>
<dbReference type="HOGENOM" id="CLU_020502_1_1_1"/>
<evidence type="ECO:0000313" key="8">
    <source>
        <dbReference type="Proteomes" id="UP000054248"/>
    </source>
</evidence>
<dbReference type="SUPFAM" id="SSF103473">
    <property type="entry name" value="MFS general substrate transporter"/>
    <property type="match status" value="1"/>
</dbReference>
<evidence type="ECO:0000313" key="7">
    <source>
        <dbReference type="EMBL" id="KIO30841.1"/>
    </source>
</evidence>
<comment type="subcellular location">
    <subcellularLocation>
        <location evidence="1">Membrane</location>
        <topology evidence="1">Multi-pass membrane protein</topology>
    </subcellularLocation>
</comment>
<gene>
    <name evidence="7" type="ORF">M407DRAFT_68782</name>
</gene>
<dbReference type="InterPro" id="IPR024371">
    <property type="entry name" value="AcetylCoA_trans_1-like"/>
</dbReference>
<name>A0A0C3QQN8_9AGAM</name>
<keyword evidence="2 6" id="KW-0812">Transmembrane</keyword>
<dbReference type="InterPro" id="IPR004752">
    <property type="entry name" value="AmpG_permease/AT-1"/>
</dbReference>
<dbReference type="FunFam" id="1.20.1250.20:FF:000289">
    <property type="entry name" value="Acetyl-coenzyme A transporter 1"/>
    <property type="match status" value="1"/>
</dbReference>
<evidence type="ECO:0008006" key="9">
    <source>
        <dbReference type="Google" id="ProtNLM"/>
    </source>
</evidence>
<reference evidence="7 8" key="1">
    <citation type="submission" date="2014-04" db="EMBL/GenBank/DDBJ databases">
        <authorList>
            <consortium name="DOE Joint Genome Institute"/>
            <person name="Kuo A."/>
            <person name="Girlanda M."/>
            <person name="Perotto S."/>
            <person name="Kohler A."/>
            <person name="Nagy L.G."/>
            <person name="Floudas D."/>
            <person name="Copeland A."/>
            <person name="Barry K.W."/>
            <person name="Cichocki N."/>
            <person name="Veneault-Fourrey C."/>
            <person name="LaButti K."/>
            <person name="Lindquist E.A."/>
            <person name="Lipzen A."/>
            <person name="Lundell T."/>
            <person name="Morin E."/>
            <person name="Murat C."/>
            <person name="Sun H."/>
            <person name="Tunlid A."/>
            <person name="Henrissat B."/>
            <person name="Grigoriev I.V."/>
            <person name="Hibbett D.S."/>
            <person name="Martin F."/>
            <person name="Nordberg H.P."/>
            <person name="Cantor M.N."/>
            <person name="Hua S.X."/>
        </authorList>
    </citation>
    <scope>NUCLEOTIDE SEQUENCE [LARGE SCALE GENOMIC DNA]</scope>
    <source>
        <strain evidence="7 8">MUT 4182</strain>
    </source>
</reference>
<evidence type="ECO:0000256" key="2">
    <source>
        <dbReference type="ARBA" id="ARBA00022692"/>
    </source>
</evidence>
<feature type="transmembrane region" description="Helical" evidence="6">
    <location>
        <begin position="261"/>
        <end position="282"/>
    </location>
</feature>
<dbReference type="InterPro" id="IPR036259">
    <property type="entry name" value="MFS_trans_sf"/>
</dbReference>
<feature type="transmembrane region" description="Helical" evidence="6">
    <location>
        <begin position="222"/>
        <end position="241"/>
    </location>
</feature>
<dbReference type="GO" id="GO:0008521">
    <property type="term" value="F:acetyl-CoA transmembrane transporter activity"/>
    <property type="evidence" value="ECO:0007669"/>
    <property type="project" value="InterPro"/>
</dbReference>
<dbReference type="GO" id="GO:0016020">
    <property type="term" value="C:membrane"/>
    <property type="evidence" value="ECO:0007669"/>
    <property type="project" value="UniProtKB-SubCell"/>
</dbReference>
<protein>
    <recommendedName>
        <fullName evidence="9">Major facilitator superfamily (MFS) profile domain-containing protein</fullName>
    </recommendedName>
</protein>
<feature type="transmembrane region" description="Helical" evidence="6">
    <location>
        <begin position="407"/>
        <end position="429"/>
    </location>
</feature>
<evidence type="ECO:0000256" key="1">
    <source>
        <dbReference type="ARBA" id="ARBA00004141"/>
    </source>
</evidence>
<accession>A0A0C3QQN8</accession>
<organism evidence="7 8">
    <name type="scientific">Tulasnella calospora MUT 4182</name>
    <dbReference type="NCBI Taxonomy" id="1051891"/>
    <lineage>
        <taxon>Eukaryota</taxon>
        <taxon>Fungi</taxon>
        <taxon>Dikarya</taxon>
        <taxon>Basidiomycota</taxon>
        <taxon>Agaricomycotina</taxon>
        <taxon>Agaricomycetes</taxon>
        <taxon>Cantharellales</taxon>
        <taxon>Tulasnellaceae</taxon>
        <taxon>Tulasnella</taxon>
    </lineage>
</organism>
<dbReference type="PANTHER" id="PTHR12778:SF9">
    <property type="entry name" value="ACETYL-COENZYME A TRANSPORTER 1"/>
    <property type="match status" value="1"/>
</dbReference>
<feature type="transmembrane region" description="Helical" evidence="6">
    <location>
        <begin position="379"/>
        <end position="400"/>
    </location>
</feature>
<dbReference type="PANTHER" id="PTHR12778">
    <property type="entry name" value="SOLUTE CARRIER FAMILY 33 ACETYL-COA TRANSPORTER -RELATED"/>
    <property type="match status" value="1"/>
</dbReference>
<keyword evidence="3 6" id="KW-1133">Transmembrane helix</keyword>
<feature type="transmembrane region" description="Helical" evidence="6">
    <location>
        <begin position="520"/>
        <end position="543"/>
    </location>
</feature>
<keyword evidence="4 6" id="KW-0472">Membrane</keyword>